<dbReference type="RefSeq" id="XP_003680651.1">
    <property type="nucleotide sequence ID" value="XM_003680603.1"/>
</dbReference>
<name>G8ZSE8_TORDE</name>
<dbReference type="STRING" id="1076872.G8ZSE8"/>
<dbReference type="CDD" id="cd23704">
    <property type="entry name" value="mS44"/>
    <property type="match status" value="1"/>
</dbReference>
<dbReference type="InterPro" id="IPR059185">
    <property type="entry name" value="MRP13_sacc"/>
</dbReference>
<sequence>MLVFKRFASSNGARAALDEFFTYHTTNAALKPWIYRPKNANILLTMDLKDPTTGAPLQPRNPMPQVAQKALNEYIATLQPGSTDLLNWLKNWTSVTTRKKAVWKYLSASHIQTILVSSFFLLGSYSKVVGLLYSKKKNFLEAKNGDAFDVEHLFNTIVMCSLHRNAAKGLNDKDIAAKKLETAWRQVTNTENHTGLANVLIDTYVKQQSLPNQPMLKGLTETEIKLPKLPETEDQGKLNSYLYVNKHNYLIARTIEEFSHTVDPKITNFIAEYQTISQKLNENDPYDTYKASMTKLLVEKQPQSEDPEKSA</sequence>
<dbReference type="AlphaFoldDB" id="G8ZSE8"/>
<dbReference type="HOGENOM" id="CLU_894829_0_0_1"/>
<dbReference type="GeneID" id="11500775"/>
<dbReference type="FunCoup" id="G8ZSE8">
    <property type="interactions" value="140"/>
</dbReference>
<dbReference type="InParanoid" id="G8ZSE8"/>
<evidence type="ECO:0000313" key="1">
    <source>
        <dbReference type="EMBL" id="CCE91440.1"/>
    </source>
</evidence>
<organism evidence="1 2">
    <name type="scientific">Torulaspora delbrueckii</name>
    <name type="common">Yeast</name>
    <name type="synonym">Candida colliculosa</name>
    <dbReference type="NCBI Taxonomy" id="4950"/>
    <lineage>
        <taxon>Eukaryota</taxon>
        <taxon>Fungi</taxon>
        <taxon>Dikarya</taxon>
        <taxon>Ascomycota</taxon>
        <taxon>Saccharomycotina</taxon>
        <taxon>Saccharomycetes</taxon>
        <taxon>Saccharomycetales</taxon>
        <taxon>Saccharomycetaceae</taxon>
        <taxon>Torulaspora</taxon>
    </lineage>
</organism>
<dbReference type="KEGG" id="tdl:TDEL_0C05510"/>
<keyword evidence="2" id="KW-1185">Reference proteome</keyword>
<dbReference type="EMBL" id="HE616744">
    <property type="protein sequence ID" value="CCE91440.1"/>
    <property type="molecule type" value="Genomic_DNA"/>
</dbReference>
<dbReference type="Proteomes" id="UP000005627">
    <property type="component" value="Chromosome 3"/>
</dbReference>
<dbReference type="GO" id="GO:0003735">
    <property type="term" value="F:structural constituent of ribosome"/>
    <property type="evidence" value="ECO:0007669"/>
    <property type="project" value="EnsemblFungi"/>
</dbReference>
<reference evidence="1 2" key="1">
    <citation type="journal article" date="2011" name="Proc. Natl. Acad. Sci. U.S.A.">
        <title>Evolutionary erosion of yeast sex chromosomes by mating-type switching accidents.</title>
        <authorList>
            <person name="Gordon J.L."/>
            <person name="Armisen D."/>
            <person name="Proux-Wera E."/>
            <person name="Oheigeartaigh S.S."/>
            <person name="Byrne K.P."/>
            <person name="Wolfe K.H."/>
        </authorList>
    </citation>
    <scope>NUCLEOTIDE SEQUENCE [LARGE SCALE GENOMIC DNA]</scope>
    <source>
        <strain evidence="2">ATCC 10662 / CBS 1146 / NBRC 0425 / NCYC 2629 / NRRL Y-866</strain>
    </source>
</reference>
<dbReference type="eggNOG" id="ENOG502RYVU">
    <property type="taxonomic scope" value="Eukaryota"/>
</dbReference>
<evidence type="ECO:0000313" key="2">
    <source>
        <dbReference type="Proteomes" id="UP000005627"/>
    </source>
</evidence>
<dbReference type="GO" id="GO:0005763">
    <property type="term" value="C:mitochondrial small ribosomal subunit"/>
    <property type="evidence" value="ECO:0007669"/>
    <property type="project" value="EnsemblFungi"/>
</dbReference>
<dbReference type="OrthoDB" id="4061106at2759"/>
<protein>
    <submittedName>
        <fullName evidence="1">Uncharacterized protein</fullName>
    </submittedName>
</protein>
<gene>
    <name evidence="1" type="primary">TDEL0C05510</name>
    <name evidence="1" type="ORF">TDEL_0C05510</name>
</gene>
<proteinExistence type="predicted"/>
<accession>G8ZSE8</accession>